<feature type="domain" description="Carboxylesterase type B" evidence="4">
    <location>
        <begin position="343"/>
        <end position="448"/>
    </location>
</feature>
<dbReference type="Pfam" id="PF00135">
    <property type="entry name" value="COesterase"/>
    <property type="match status" value="2"/>
</dbReference>
<evidence type="ECO:0000256" key="2">
    <source>
        <dbReference type="ARBA" id="ARBA00022801"/>
    </source>
</evidence>
<feature type="chain" id="PRO_5005102020" description="Carboxylic ester hydrolase" evidence="3">
    <location>
        <begin position="24"/>
        <end position="463"/>
    </location>
</feature>
<dbReference type="PROSITE" id="PS00941">
    <property type="entry name" value="CARBOXYLESTERASE_B_2"/>
    <property type="match status" value="1"/>
</dbReference>
<evidence type="ECO:0000256" key="1">
    <source>
        <dbReference type="ARBA" id="ARBA00005964"/>
    </source>
</evidence>
<dbReference type="InterPro" id="IPR002018">
    <property type="entry name" value="CarbesteraseB"/>
</dbReference>
<comment type="similarity">
    <text evidence="1 3">Belongs to the type-B carboxylesterase/lipase family.</text>
</comment>
<dbReference type="EMBL" id="JFYZ01000002">
    <property type="protein sequence ID" value="EZP83849.1"/>
    <property type="molecule type" value="Genomic_DNA"/>
</dbReference>
<dbReference type="InterPro" id="IPR050309">
    <property type="entry name" value="Type-B_Carboxylest/Lipase"/>
</dbReference>
<dbReference type="ESTHER" id="9sphn-j8vxz6">
    <property type="family name" value="Carb_B_Bacteria"/>
</dbReference>
<dbReference type="PANTHER" id="PTHR11559">
    <property type="entry name" value="CARBOXYLESTERASE"/>
    <property type="match status" value="1"/>
</dbReference>
<dbReference type="Proteomes" id="UP000024329">
    <property type="component" value="Unassembled WGS sequence"/>
</dbReference>
<dbReference type="PROSITE" id="PS00122">
    <property type="entry name" value="CARBOXYLESTERASE_B_1"/>
    <property type="match status" value="1"/>
</dbReference>
<dbReference type="EC" id="3.1.1.-" evidence="3"/>
<keyword evidence="2 3" id="KW-0378">Hydrolase</keyword>
<dbReference type="PATRIC" id="fig|158500.4.peg.1067"/>
<dbReference type="GO" id="GO:0016787">
    <property type="term" value="F:hydrolase activity"/>
    <property type="evidence" value="ECO:0007669"/>
    <property type="project" value="UniProtKB-KW"/>
</dbReference>
<accession>A0A031K3T5</accession>
<dbReference type="eggNOG" id="COG2272">
    <property type="taxonomic scope" value="Bacteria"/>
</dbReference>
<keyword evidence="3" id="KW-0732">Signal</keyword>
<dbReference type="InterPro" id="IPR019819">
    <property type="entry name" value="Carboxylesterase_B_CS"/>
</dbReference>
<comment type="caution">
    <text evidence="5">The sequence shown here is derived from an EMBL/GenBank/DDBJ whole genome shotgun (WGS) entry which is preliminary data.</text>
</comment>
<dbReference type="PROSITE" id="PS51257">
    <property type="entry name" value="PROKAR_LIPOPROTEIN"/>
    <property type="match status" value="1"/>
</dbReference>
<proteinExistence type="inferred from homology"/>
<evidence type="ECO:0000313" key="6">
    <source>
        <dbReference type="Proteomes" id="UP000024329"/>
    </source>
</evidence>
<feature type="signal peptide" evidence="3">
    <location>
        <begin position="1"/>
        <end position="23"/>
    </location>
</feature>
<feature type="domain" description="Carboxylesterase type B" evidence="4">
    <location>
        <begin position="24"/>
        <end position="339"/>
    </location>
</feature>
<dbReference type="RefSeq" id="WP_008829735.1">
    <property type="nucleotide sequence ID" value="NZ_JFYZ01000002.1"/>
</dbReference>
<dbReference type="AlphaFoldDB" id="A0A031K3T5"/>
<organism evidence="5 6">
    <name type="scientific">Novosphingobium resinovorum</name>
    <dbReference type="NCBI Taxonomy" id="158500"/>
    <lineage>
        <taxon>Bacteria</taxon>
        <taxon>Pseudomonadati</taxon>
        <taxon>Pseudomonadota</taxon>
        <taxon>Alphaproteobacteria</taxon>
        <taxon>Sphingomonadales</taxon>
        <taxon>Sphingomonadaceae</taxon>
        <taxon>Novosphingobium</taxon>
    </lineage>
</organism>
<dbReference type="InterPro" id="IPR029058">
    <property type="entry name" value="AB_hydrolase_fold"/>
</dbReference>
<evidence type="ECO:0000259" key="4">
    <source>
        <dbReference type="Pfam" id="PF00135"/>
    </source>
</evidence>
<name>A0A031K3T5_9SPHN</name>
<dbReference type="SUPFAM" id="SSF53474">
    <property type="entry name" value="alpha/beta-Hydrolases"/>
    <property type="match status" value="1"/>
</dbReference>
<gene>
    <name evidence="5" type="ORF">BV97_01039</name>
</gene>
<dbReference type="InterPro" id="IPR019826">
    <property type="entry name" value="Carboxylesterase_B_AS"/>
</dbReference>
<dbReference type="Gene3D" id="3.40.50.1820">
    <property type="entry name" value="alpha/beta hydrolase"/>
    <property type="match status" value="2"/>
</dbReference>
<sequence length="463" mass="47894">MKAPTFLSAIILAATACSPAAIADPVAVTRSGEVRGEANKGVVSWKGIPFAAPPVGDLRWRAPQPVAAWAGVRPATAYGHDCMQKPFPSDAAPLGTPPAEDCLYLNVWKPEGAKAQLPVVFWIYGGGFLNGGASPPTYSGAELARKGVMVVSFNYRVGRFGTFAHPQLTKADADGGLLGNYGTLDQVAALKWVHQNIAAFGGDPANVTIIGESAGGMSVHMLMTSPLTQGLFARAVVMSGGDGTALGAGGLAEAEKTGTAFAATKGIAADDPQALAKLRALPAEQVVDGLNLEALFAAKRPAFSSPFVDGRIAVDVAKAYADGKFTKVPVMIGATSADMGGPDGFMIKGARDVARTLSQAGAPVYAYRFSYVASSVGKPGARHASDIPFFFDTQTIKYGDVTTARDDAMGGTISDALVAFATSGDPNGGKRPVWPRYDPASDIIMDFAVDGEARVGHDPLTAR</sequence>
<evidence type="ECO:0000256" key="3">
    <source>
        <dbReference type="RuleBase" id="RU361235"/>
    </source>
</evidence>
<protein>
    <recommendedName>
        <fullName evidence="3">Carboxylic ester hydrolase</fullName>
        <ecNumber evidence="3">3.1.1.-</ecNumber>
    </recommendedName>
</protein>
<evidence type="ECO:0000313" key="5">
    <source>
        <dbReference type="EMBL" id="EZP83849.1"/>
    </source>
</evidence>
<dbReference type="STRING" id="158500.BES08_07740"/>
<reference evidence="5 6" key="1">
    <citation type="submission" date="2014-03" db="EMBL/GenBank/DDBJ databases">
        <title>Whole genome sequence of Novosphingobium resinovorum KF1.</title>
        <authorList>
            <person name="Gan H.M."/>
            <person name="Gan H.Y."/>
            <person name="Chew T.H."/>
            <person name="Savka M.A."/>
        </authorList>
    </citation>
    <scope>NUCLEOTIDE SEQUENCE [LARGE SCALE GENOMIC DNA]</scope>
    <source>
        <strain evidence="5 6">KF1</strain>
    </source>
</reference>